<evidence type="ECO:0000259" key="1">
    <source>
        <dbReference type="PROSITE" id="PS50004"/>
    </source>
</evidence>
<dbReference type="Proteomes" id="UP000447434">
    <property type="component" value="Chromosome 23"/>
</dbReference>
<comment type="caution">
    <text evidence="2">The sequence shown here is derived from an EMBL/GenBank/DDBJ whole genome shotgun (WGS) entry which is preliminary data.</text>
</comment>
<dbReference type="InterPro" id="IPR035892">
    <property type="entry name" value="C2_domain_sf"/>
</dbReference>
<accession>A0A6A4NMG8</accession>
<keyword evidence="3" id="KW-1185">Reference proteome</keyword>
<dbReference type="SUPFAM" id="SSF49562">
    <property type="entry name" value="C2 domain (Calcium/lipid-binding domain, CaLB)"/>
    <property type="match status" value="1"/>
</dbReference>
<dbReference type="Gene3D" id="2.60.40.150">
    <property type="entry name" value="C2 domain"/>
    <property type="match status" value="1"/>
</dbReference>
<sequence>MGLSHKFPSFSFELRIIEAQNIESIKSMGNSLFARFYLPIGNNKRIQLNTKKVSSKATIPFWNESFGLECSCPQEFLETLKHESMVLELRQSKKRIWGSHLMGKGEIPWMKILESPNMMFKEWVKMDLESVSNCEEDMLKVAEVQVEIKIRVTSMEKEESSVNNWDIKCGCKYNHDHHAWLSEEDYDIFTLGATLEAF</sequence>
<dbReference type="AlphaFoldDB" id="A0A6A4NMG8"/>
<proteinExistence type="predicted"/>
<name>A0A6A4NMG8_LUPAL</name>
<dbReference type="PANTHER" id="PTHR35503">
    <property type="entry name" value="OSJNBA0006M15.15 PROTEIN"/>
    <property type="match status" value="1"/>
</dbReference>
<evidence type="ECO:0000313" key="2">
    <source>
        <dbReference type="EMBL" id="KAE9587758.1"/>
    </source>
</evidence>
<organism evidence="2 3">
    <name type="scientific">Lupinus albus</name>
    <name type="common">White lupine</name>
    <name type="synonym">Lupinus termis</name>
    <dbReference type="NCBI Taxonomy" id="3870"/>
    <lineage>
        <taxon>Eukaryota</taxon>
        <taxon>Viridiplantae</taxon>
        <taxon>Streptophyta</taxon>
        <taxon>Embryophyta</taxon>
        <taxon>Tracheophyta</taxon>
        <taxon>Spermatophyta</taxon>
        <taxon>Magnoliopsida</taxon>
        <taxon>eudicotyledons</taxon>
        <taxon>Gunneridae</taxon>
        <taxon>Pentapetalae</taxon>
        <taxon>rosids</taxon>
        <taxon>fabids</taxon>
        <taxon>Fabales</taxon>
        <taxon>Fabaceae</taxon>
        <taxon>Papilionoideae</taxon>
        <taxon>50 kb inversion clade</taxon>
        <taxon>genistoids sensu lato</taxon>
        <taxon>core genistoids</taxon>
        <taxon>Genisteae</taxon>
        <taxon>Lupinus</taxon>
    </lineage>
</organism>
<dbReference type="EMBL" id="WOCE01000023">
    <property type="protein sequence ID" value="KAE9587758.1"/>
    <property type="molecule type" value="Genomic_DNA"/>
</dbReference>
<gene>
    <name evidence="2" type="ORF">Lalb_Chr23g0277351</name>
</gene>
<dbReference type="PROSITE" id="PS50004">
    <property type="entry name" value="C2"/>
    <property type="match status" value="1"/>
</dbReference>
<feature type="domain" description="C2" evidence="1">
    <location>
        <begin position="1"/>
        <end position="124"/>
    </location>
</feature>
<dbReference type="PANTHER" id="PTHR35503:SF2">
    <property type="entry name" value="OS04G0455700 PROTEIN"/>
    <property type="match status" value="1"/>
</dbReference>
<reference evidence="3" key="1">
    <citation type="journal article" date="2020" name="Nat. Commun.">
        <title>Genome sequence of the cluster root forming white lupin.</title>
        <authorList>
            <person name="Hufnagel B."/>
            <person name="Marques A."/>
            <person name="Soriano A."/>
            <person name="Marques L."/>
            <person name="Divol F."/>
            <person name="Doumas P."/>
            <person name="Sallet E."/>
            <person name="Mancinotti D."/>
            <person name="Carrere S."/>
            <person name="Marande W."/>
            <person name="Arribat S."/>
            <person name="Keller J."/>
            <person name="Huneau C."/>
            <person name="Blein T."/>
            <person name="Aime D."/>
            <person name="Laguerre M."/>
            <person name="Taylor J."/>
            <person name="Schubert V."/>
            <person name="Nelson M."/>
            <person name="Geu-Flores F."/>
            <person name="Crespi M."/>
            <person name="Gallardo-Guerrero K."/>
            <person name="Delaux P.-M."/>
            <person name="Salse J."/>
            <person name="Berges H."/>
            <person name="Guyot R."/>
            <person name="Gouzy J."/>
            <person name="Peret B."/>
        </authorList>
    </citation>
    <scope>NUCLEOTIDE SEQUENCE [LARGE SCALE GENOMIC DNA]</scope>
    <source>
        <strain evidence="3">cv. Amiga</strain>
    </source>
</reference>
<dbReference type="Pfam" id="PF00168">
    <property type="entry name" value="C2"/>
    <property type="match status" value="1"/>
</dbReference>
<dbReference type="CDD" id="cd00030">
    <property type="entry name" value="C2"/>
    <property type="match status" value="1"/>
</dbReference>
<dbReference type="InterPro" id="IPR000008">
    <property type="entry name" value="C2_dom"/>
</dbReference>
<evidence type="ECO:0000313" key="3">
    <source>
        <dbReference type="Proteomes" id="UP000447434"/>
    </source>
</evidence>
<dbReference type="OrthoDB" id="687396at2759"/>
<protein>
    <submittedName>
        <fullName evidence="2">Putative C2 domain-containing protein</fullName>
    </submittedName>
</protein>